<sequence length="105" mass="12161">MSQKDIENEAHKLYEASGTKFNNIIVFNEVICKHERWPLELDRDTTRSRPECEVGNEESGGSSKRSKTTEEWEFCFYSNPETQTSDGSTVKRLTGRDAAKKKRER</sequence>
<dbReference type="Proteomes" id="UP001177003">
    <property type="component" value="Chromosome 8"/>
</dbReference>
<dbReference type="AlphaFoldDB" id="A0AA35ZQ12"/>
<gene>
    <name evidence="2" type="ORF">LSALG_LOCUS34571</name>
</gene>
<feature type="region of interest" description="Disordered" evidence="1">
    <location>
        <begin position="43"/>
        <end position="105"/>
    </location>
</feature>
<proteinExistence type="predicted"/>
<feature type="compositionally biased region" description="Basic and acidic residues" evidence="1">
    <location>
        <begin position="43"/>
        <end position="52"/>
    </location>
</feature>
<protein>
    <submittedName>
        <fullName evidence="2">Uncharacterized protein</fullName>
    </submittedName>
</protein>
<accession>A0AA35ZQ12</accession>
<name>A0AA35ZQ12_LACSI</name>
<organism evidence="2 3">
    <name type="scientific">Lactuca saligna</name>
    <name type="common">Willowleaf lettuce</name>
    <dbReference type="NCBI Taxonomy" id="75948"/>
    <lineage>
        <taxon>Eukaryota</taxon>
        <taxon>Viridiplantae</taxon>
        <taxon>Streptophyta</taxon>
        <taxon>Embryophyta</taxon>
        <taxon>Tracheophyta</taxon>
        <taxon>Spermatophyta</taxon>
        <taxon>Magnoliopsida</taxon>
        <taxon>eudicotyledons</taxon>
        <taxon>Gunneridae</taxon>
        <taxon>Pentapetalae</taxon>
        <taxon>asterids</taxon>
        <taxon>campanulids</taxon>
        <taxon>Asterales</taxon>
        <taxon>Asteraceae</taxon>
        <taxon>Cichorioideae</taxon>
        <taxon>Cichorieae</taxon>
        <taxon>Lactucinae</taxon>
        <taxon>Lactuca</taxon>
    </lineage>
</organism>
<evidence type="ECO:0000313" key="2">
    <source>
        <dbReference type="EMBL" id="CAI9295642.1"/>
    </source>
</evidence>
<dbReference type="EMBL" id="OX465084">
    <property type="protein sequence ID" value="CAI9295642.1"/>
    <property type="molecule type" value="Genomic_DNA"/>
</dbReference>
<evidence type="ECO:0000313" key="3">
    <source>
        <dbReference type="Proteomes" id="UP001177003"/>
    </source>
</evidence>
<keyword evidence="3" id="KW-1185">Reference proteome</keyword>
<feature type="compositionally biased region" description="Polar residues" evidence="1">
    <location>
        <begin position="79"/>
        <end position="88"/>
    </location>
</feature>
<evidence type="ECO:0000256" key="1">
    <source>
        <dbReference type="SAM" id="MobiDB-lite"/>
    </source>
</evidence>
<reference evidence="2" key="1">
    <citation type="submission" date="2023-04" db="EMBL/GenBank/DDBJ databases">
        <authorList>
            <person name="Vijverberg K."/>
            <person name="Xiong W."/>
            <person name="Schranz E."/>
        </authorList>
    </citation>
    <scope>NUCLEOTIDE SEQUENCE</scope>
</reference>